<dbReference type="InterPro" id="IPR035093">
    <property type="entry name" value="RelE/ParE_toxin_dom_sf"/>
</dbReference>
<dbReference type="EMBL" id="CP071795">
    <property type="protein sequence ID" value="QTD38116.1"/>
    <property type="molecule type" value="Genomic_DNA"/>
</dbReference>
<organism evidence="2 3">
    <name type="scientific">Polaribacter batillariae</name>
    <dbReference type="NCBI Taxonomy" id="2808900"/>
    <lineage>
        <taxon>Bacteria</taxon>
        <taxon>Pseudomonadati</taxon>
        <taxon>Bacteroidota</taxon>
        <taxon>Flavobacteriia</taxon>
        <taxon>Flavobacteriales</taxon>
        <taxon>Flavobacteriaceae</taxon>
    </lineage>
</organism>
<reference evidence="2 3" key="1">
    <citation type="submission" date="2021-03" db="EMBL/GenBank/DDBJ databases">
        <title>Complete genome of Polaribacter_sp.G4M1.</title>
        <authorList>
            <person name="Jeong S.W."/>
            <person name="Bae J.W."/>
        </authorList>
    </citation>
    <scope>NUCLEOTIDE SEQUENCE [LARGE SCALE GENOMIC DNA]</scope>
    <source>
        <strain evidence="2 3">G4M1</strain>
    </source>
</reference>
<evidence type="ECO:0000313" key="3">
    <source>
        <dbReference type="Proteomes" id="UP000663935"/>
    </source>
</evidence>
<dbReference type="Proteomes" id="UP000663935">
    <property type="component" value="Chromosome"/>
</dbReference>
<proteinExistence type="predicted"/>
<keyword evidence="1" id="KW-1277">Toxin-antitoxin system</keyword>
<dbReference type="InterPro" id="IPR007712">
    <property type="entry name" value="RelE/ParE_toxin"/>
</dbReference>
<dbReference type="Pfam" id="PF05016">
    <property type="entry name" value="ParE_toxin"/>
    <property type="match status" value="1"/>
</dbReference>
<evidence type="ECO:0000313" key="2">
    <source>
        <dbReference type="EMBL" id="QTD38116.1"/>
    </source>
</evidence>
<name>A0ABX7SYN9_9FLAO</name>
<gene>
    <name evidence="2" type="ORF">JL193_02075</name>
</gene>
<accession>A0ABX7SYN9</accession>
<dbReference type="SUPFAM" id="SSF143011">
    <property type="entry name" value="RelE-like"/>
    <property type="match status" value="1"/>
</dbReference>
<protein>
    <submittedName>
        <fullName evidence="2">Type II toxin-antitoxin system RelE/ParE family toxin</fullName>
    </submittedName>
</protein>
<evidence type="ECO:0000256" key="1">
    <source>
        <dbReference type="ARBA" id="ARBA00022649"/>
    </source>
</evidence>
<dbReference type="Gene3D" id="3.30.2310.20">
    <property type="entry name" value="RelE-like"/>
    <property type="match status" value="1"/>
</dbReference>
<keyword evidence="3" id="KW-1185">Reference proteome</keyword>
<sequence length="105" mass="12871">MELTIFWTEFSEKELENIFKYYKKKASVTVAKKIVNAIYEETLKLKQQPKIGQTEELLKQRKQEFRYLVYKNYKVIYWINESENRVEINDVFDTRQNPPKIKRTK</sequence>
<dbReference type="RefSeq" id="WP_207972257.1">
    <property type="nucleotide sequence ID" value="NZ_CP071795.1"/>
</dbReference>